<dbReference type="STRING" id="5722.A2DC52"/>
<keyword evidence="2" id="KW-0812">Transmembrane</keyword>
<dbReference type="Pfam" id="PF13306">
    <property type="entry name" value="LRR_5"/>
    <property type="match status" value="1"/>
</dbReference>
<dbReference type="EMBL" id="DS113186">
    <property type="protein sequence ID" value="EAY22093.1"/>
    <property type="molecule type" value="Genomic_DNA"/>
</dbReference>
<dbReference type="InterPro" id="IPR053139">
    <property type="entry name" value="Surface_bspA-like"/>
</dbReference>
<accession>A2DC52</accession>
<keyword evidence="2" id="KW-0472">Membrane</keyword>
<dbReference type="RefSeq" id="XP_001583079.1">
    <property type="nucleotide sequence ID" value="XM_001583029.1"/>
</dbReference>
<evidence type="ECO:0000313" key="3">
    <source>
        <dbReference type="EMBL" id="EAY22093.1"/>
    </source>
</evidence>
<keyword evidence="2" id="KW-1133">Transmembrane helix</keyword>
<sequence length="588" mass="65901">MSNFVKLGPTPEESSSIFYNISYSPSIKEIEISFKEGNFSLLSQFGFFEKLEKVTITTPINDIGDYVFQYCPKLEKVELPSSCTILADYAFKDCESLSKINLDHIVEFGTGAMRNTSITTFDFSKFEENTTVPSELLRDCKKLKEVTGTATFTTISSYAFYGCESLKTVSFPKVKSIESYAFAECYKLESFDFSKVTKIDERAFQSCKKLTSISITNYTTCSEYIFSDCHSLKTLELTGLNEIPENAFAKCYKLNEVKFSSNLMKIGSGSFSSCGFKELTIPDSVISIGENAFFNNTNLKTVTLGKGLCFINANWFKFSSLKKLIIPPSLKSIGQQNFNFIDDLEIEFSSPNQIYGYESNTLYSKIDYSIVSTIGFLDKVYEIPEIIKRVKEYSILRFISTKYYLSYKEDHEDGEAIYWTQSNGIASAAIIKVPSNQIQFDKIMAKEYPDNNYESSWTYGGRSIHLNSICYEGEYPLTEGQYLENYFGTENYLYDELLGSTYSNKKCSTKLADAFKWRHIYKMSSAEIGLTAFVVIAVIIVIILVVLIILKKASGGGSSSKNNDKKSSSGSAKKDSGSGSGGKDAAEV</sequence>
<dbReference type="Gene3D" id="3.80.10.10">
    <property type="entry name" value="Ribonuclease Inhibitor"/>
    <property type="match status" value="2"/>
</dbReference>
<dbReference type="Proteomes" id="UP000001542">
    <property type="component" value="Unassembled WGS sequence"/>
</dbReference>
<dbReference type="PANTHER" id="PTHR45661">
    <property type="entry name" value="SURFACE ANTIGEN"/>
    <property type="match status" value="1"/>
</dbReference>
<feature type="transmembrane region" description="Helical" evidence="2">
    <location>
        <begin position="528"/>
        <end position="550"/>
    </location>
</feature>
<dbReference type="VEuPathDB" id="TrichDB:TVAG_457280"/>
<organism evidence="3 4">
    <name type="scientific">Trichomonas vaginalis (strain ATCC PRA-98 / G3)</name>
    <dbReference type="NCBI Taxonomy" id="412133"/>
    <lineage>
        <taxon>Eukaryota</taxon>
        <taxon>Metamonada</taxon>
        <taxon>Parabasalia</taxon>
        <taxon>Trichomonadida</taxon>
        <taxon>Trichomonadidae</taxon>
        <taxon>Trichomonas</taxon>
    </lineage>
</organism>
<dbReference type="InParanoid" id="A2DC52"/>
<keyword evidence="4" id="KW-1185">Reference proteome</keyword>
<evidence type="ECO:0000313" key="4">
    <source>
        <dbReference type="Proteomes" id="UP000001542"/>
    </source>
</evidence>
<evidence type="ECO:0000256" key="2">
    <source>
        <dbReference type="SAM" id="Phobius"/>
    </source>
</evidence>
<protein>
    <submittedName>
        <fullName evidence="3">Surface antigen BspA-like</fullName>
    </submittedName>
</protein>
<feature type="region of interest" description="Disordered" evidence="1">
    <location>
        <begin position="554"/>
        <end position="588"/>
    </location>
</feature>
<gene>
    <name evidence="3" type="ORF">TVAG_457280</name>
</gene>
<evidence type="ECO:0000256" key="1">
    <source>
        <dbReference type="SAM" id="MobiDB-lite"/>
    </source>
</evidence>
<dbReference type="PANTHER" id="PTHR45661:SF3">
    <property type="entry name" value="IG-LIKE DOMAIN-CONTAINING PROTEIN"/>
    <property type="match status" value="1"/>
</dbReference>
<reference evidence="3" key="1">
    <citation type="submission" date="2006-10" db="EMBL/GenBank/DDBJ databases">
        <authorList>
            <person name="Amadeo P."/>
            <person name="Zhao Q."/>
            <person name="Wortman J."/>
            <person name="Fraser-Liggett C."/>
            <person name="Carlton J."/>
        </authorList>
    </citation>
    <scope>NUCLEOTIDE SEQUENCE</scope>
    <source>
        <strain evidence="3">G3</strain>
    </source>
</reference>
<feature type="compositionally biased region" description="Basic and acidic residues" evidence="1">
    <location>
        <begin position="562"/>
        <end position="576"/>
    </location>
</feature>
<dbReference type="AlphaFoldDB" id="A2DC52"/>
<dbReference type="SUPFAM" id="SSF52058">
    <property type="entry name" value="L domain-like"/>
    <property type="match status" value="2"/>
</dbReference>
<dbReference type="InterPro" id="IPR032675">
    <property type="entry name" value="LRR_dom_sf"/>
</dbReference>
<name>A2DC52_TRIV3</name>
<dbReference type="SMR" id="A2DC52"/>
<dbReference type="Gene3D" id="3.40.50.12480">
    <property type="match status" value="1"/>
</dbReference>
<dbReference type="InterPro" id="IPR026906">
    <property type="entry name" value="LRR_5"/>
</dbReference>
<dbReference type="KEGG" id="tva:5467646"/>
<reference evidence="3" key="2">
    <citation type="journal article" date="2007" name="Science">
        <title>Draft genome sequence of the sexually transmitted pathogen Trichomonas vaginalis.</title>
        <authorList>
            <person name="Carlton J.M."/>
            <person name="Hirt R.P."/>
            <person name="Silva J.C."/>
            <person name="Delcher A.L."/>
            <person name="Schatz M."/>
            <person name="Zhao Q."/>
            <person name="Wortman J.R."/>
            <person name="Bidwell S.L."/>
            <person name="Alsmark U.C.M."/>
            <person name="Besteiro S."/>
            <person name="Sicheritz-Ponten T."/>
            <person name="Noel C.J."/>
            <person name="Dacks J.B."/>
            <person name="Foster P.G."/>
            <person name="Simillion C."/>
            <person name="Van de Peer Y."/>
            <person name="Miranda-Saavedra D."/>
            <person name="Barton G.J."/>
            <person name="Westrop G.D."/>
            <person name="Mueller S."/>
            <person name="Dessi D."/>
            <person name="Fiori P.L."/>
            <person name="Ren Q."/>
            <person name="Paulsen I."/>
            <person name="Zhang H."/>
            <person name="Bastida-Corcuera F.D."/>
            <person name="Simoes-Barbosa A."/>
            <person name="Brown M.T."/>
            <person name="Hayes R.D."/>
            <person name="Mukherjee M."/>
            <person name="Okumura C.Y."/>
            <person name="Schneider R."/>
            <person name="Smith A.J."/>
            <person name="Vanacova S."/>
            <person name="Villalvazo M."/>
            <person name="Haas B.J."/>
            <person name="Pertea M."/>
            <person name="Feldblyum T.V."/>
            <person name="Utterback T.R."/>
            <person name="Shu C.L."/>
            <person name="Osoegawa K."/>
            <person name="de Jong P.J."/>
            <person name="Hrdy I."/>
            <person name="Horvathova L."/>
            <person name="Zubacova Z."/>
            <person name="Dolezal P."/>
            <person name="Malik S.B."/>
            <person name="Logsdon J.M. Jr."/>
            <person name="Henze K."/>
            <person name="Gupta A."/>
            <person name="Wang C.C."/>
            <person name="Dunne R.L."/>
            <person name="Upcroft J.A."/>
            <person name="Upcroft P."/>
            <person name="White O."/>
            <person name="Salzberg S.L."/>
            <person name="Tang P."/>
            <person name="Chiu C.-H."/>
            <person name="Lee Y.-S."/>
            <person name="Embley T.M."/>
            <person name="Coombs G.H."/>
            <person name="Mottram J.C."/>
            <person name="Tachezy J."/>
            <person name="Fraser-Liggett C.M."/>
            <person name="Johnson P.J."/>
        </authorList>
    </citation>
    <scope>NUCLEOTIDE SEQUENCE [LARGE SCALE GENOMIC DNA]</scope>
    <source>
        <strain evidence="3">G3</strain>
    </source>
</reference>
<dbReference type="VEuPathDB" id="TrichDB:TVAGG3_0263170"/>
<proteinExistence type="predicted"/>